<accession>A0AAN9G634</accession>
<dbReference type="GO" id="GO:0005764">
    <property type="term" value="C:lysosome"/>
    <property type="evidence" value="ECO:0007669"/>
    <property type="project" value="TreeGrafter"/>
</dbReference>
<organism evidence="2 3">
    <name type="scientific">Littorina saxatilis</name>
    <dbReference type="NCBI Taxonomy" id="31220"/>
    <lineage>
        <taxon>Eukaryota</taxon>
        <taxon>Metazoa</taxon>
        <taxon>Spiralia</taxon>
        <taxon>Lophotrochozoa</taxon>
        <taxon>Mollusca</taxon>
        <taxon>Gastropoda</taxon>
        <taxon>Caenogastropoda</taxon>
        <taxon>Littorinimorpha</taxon>
        <taxon>Littorinoidea</taxon>
        <taxon>Littorinidae</taxon>
        <taxon>Littorina</taxon>
    </lineage>
</organism>
<gene>
    <name evidence="2" type="ORF">V1264_005438</name>
</gene>
<dbReference type="EMBL" id="JBAMIC010000014">
    <property type="protein sequence ID" value="KAK7096094.1"/>
    <property type="molecule type" value="Genomic_DNA"/>
</dbReference>
<evidence type="ECO:0000313" key="2">
    <source>
        <dbReference type="EMBL" id="KAK7096094.1"/>
    </source>
</evidence>
<dbReference type="GO" id="GO:0005509">
    <property type="term" value="F:calcium ion binding"/>
    <property type="evidence" value="ECO:0007669"/>
    <property type="project" value="InterPro"/>
</dbReference>
<dbReference type="InterPro" id="IPR001299">
    <property type="entry name" value="Ependymin"/>
</dbReference>
<dbReference type="GO" id="GO:0005576">
    <property type="term" value="C:extracellular region"/>
    <property type="evidence" value="ECO:0007669"/>
    <property type="project" value="InterPro"/>
</dbReference>
<keyword evidence="1" id="KW-0732">Signal</keyword>
<dbReference type="Pfam" id="PF00811">
    <property type="entry name" value="Ependymin"/>
    <property type="match status" value="1"/>
</dbReference>
<dbReference type="Proteomes" id="UP001374579">
    <property type="component" value="Unassembled WGS sequence"/>
</dbReference>
<dbReference type="GO" id="GO:0007160">
    <property type="term" value="P:cell-matrix adhesion"/>
    <property type="evidence" value="ECO:0007669"/>
    <property type="project" value="InterPro"/>
</dbReference>
<dbReference type="PANTHER" id="PTHR10697:SF13">
    <property type="entry name" value="RICIN B LECTIN DOMAIN-CONTAINING PROTEIN"/>
    <property type="match status" value="1"/>
</dbReference>
<feature type="chain" id="PRO_5042947242" evidence="1">
    <location>
        <begin position="25"/>
        <end position="218"/>
    </location>
</feature>
<sequence>MLKHIVSILCQFLIWTLQFHDVSAAGFCCSPSKWTANVRTLRQEFPKDDPKSVKLTWTWQTMNYDAVNQRVAIVTFSENDAPVFERQVLDYAKGEQYVIEGETHKTCVRHPLTKSFKKACVPEGTTGVYFAGIASMSENTVYFTQPDVTGYVTVTLADCAFVQAVTYGSGGDAVISQNVQYMNQTLSVDPSAFKVPDNCRDSQDELVPEQWQKYSIIG</sequence>
<dbReference type="PANTHER" id="PTHR10697">
    <property type="entry name" value="MAMMALIAN EPENDYMIN-RELATED PROTEIN 1"/>
    <property type="match status" value="1"/>
</dbReference>
<dbReference type="AlphaFoldDB" id="A0AAN9G634"/>
<keyword evidence="3" id="KW-1185">Reference proteome</keyword>
<protein>
    <submittedName>
        <fullName evidence="2">Uncharacterized protein</fullName>
    </submittedName>
</protein>
<feature type="signal peptide" evidence="1">
    <location>
        <begin position="1"/>
        <end position="24"/>
    </location>
</feature>
<proteinExistence type="predicted"/>
<evidence type="ECO:0000256" key="1">
    <source>
        <dbReference type="SAM" id="SignalP"/>
    </source>
</evidence>
<evidence type="ECO:0000313" key="3">
    <source>
        <dbReference type="Proteomes" id="UP001374579"/>
    </source>
</evidence>
<reference evidence="2 3" key="1">
    <citation type="submission" date="2024-02" db="EMBL/GenBank/DDBJ databases">
        <title>Chromosome-scale genome assembly of the rough periwinkle Littorina saxatilis.</title>
        <authorList>
            <person name="De Jode A."/>
            <person name="Faria R."/>
            <person name="Formenti G."/>
            <person name="Sims Y."/>
            <person name="Smith T.P."/>
            <person name="Tracey A."/>
            <person name="Wood J.M.D."/>
            <person name="Zagrodzka Z.B."/>
            <person name="Johannesson K."/>
            <person name="Butlin R.K."/>
            <person name="Leder E.H."/>
        </authorList>
    </citation>
    <scope>NUCLEOTIDE SEQUENCE [LARGE SCALE GENOMIC DNA]</scope>
    <source>
        <strain evidence="2">Snail1</strain>
        <tissue evidence="2">Muscle</tissue>
    </source>
</reference>
<name>A0AAN9G634_9CAEN</name>
<comment type="caution">
    <text evidence="2">The sequence shown here is derived from an EMBL/GenBank/DDBJ whole genome shotgun (WGS) entry which is preliminary data.</text>
</comment>